<dbReference type="CTD" id="20196464"/>
<keyword evidence="4" id="KW-1185">Reference proteome</keyword>
<dbReference type="Proteomes" id="UP000015101">
    <property type="component" value="Unassembled WGS sequence"/>
</dbReference>
<dbReference type="Pfam" id="PF01302">
    <property type="entry name" value="CAP_GLY"/>
    <property type="match status" value="1"/>
</dbReference>
<dbReference type="OrthoDB" id="2130750at2759"/>
<accession>T1EIR4</accession>
<dbReference type="Gene3D" id="2.30.30.190">
    <property type="entry name" value="CAP Gly-rich-like domain"/>
    <property type="match status" value="1"/>
</dbReference>
<reference evidence="3" key="3">
    <citation type="submission" date="2015-06" db="UniProtKB">
        <authorList>
            <consortium name="EnsemblMetazoa"/>
        </authorList>
    </citation>
    <scope>IDENTIFICATION</scope>
</reference>
<organism evidence="3 4">
    <name type="scientific">Helobdella robusta</name>
    <name type="common">Californian leech</name>
    <dbReference type="NCBI Taxonomy" id="6412"/>
    <lineage>
        <taxon>Eukaryota</taxon>
        <taxon>Metazoa</taxon>
        <taxon>Spiralia</taxon>
        <taxon>Lophotrochozoa</taxon>
        <taxon>Annelida</taxon>
        <taxon>Clitellata</taxon>
        <taxon>Hirudinea</taxon>
        <taxon>Rhynchobdellida</taxon>
        <taxon>Glossiphoniidae</taxon>
        <taxon>Helobdella</taxon>
    </lineage>
</organism>
<dbReference type="AlphaFoldDB" id="T1EIR4"/>
<dbReference type="EnsemblMetazoa" id="HelroT138083">
    <property type="protein sequence ID" value="HelroP138083"/>
    <property type="gene ID" value="HelroG138083"/>
</dbReference>
<reference evidence="2 4" key="2">
    <citation type="journal article" date="2013" name="Nature">
        <title>Insights into bilaterian evolution from three spiralian genomes.</title>
        <authorList>
            <person name="Simakov O."/>
            <person name="Marletaz F."/>
            <person name="Cho S.J."/>
            <person name="Edsinger-Gonzales E."/>
            <person name="Havlak P."/>
            <person name="Hellsten U."/>
            <person name="Kuo D.H."/>
            <person name="Larsson T."/>
            <person name="Lv J."/>
            <person name="Arendt D."/>
            <person name="Savage R."/>
            <person name="Osoegawa K."/>
            <person name="de Jong P."/>
            <person name="Grimwood J."/>
            <person name="Chapman J.A."/>
            <person name="Shapiro H."/>
            <person name="Aerts A."/>
            <person name="Otillar R.P."/>
            <person name="Terry A.Y."/>
            <person name="Boore J.L."/>
            <person name="Grigoriev I.V."/>
            <person name="Lindberg D.R."/>
            <person name="Seaver E.C."/>
            <person name="Weisblat D.A."/>
            <person name="Putnam N.H."/>
            <person name="Rokhsar D.S."/>
        </authorList>
    </citation>
    <scope>NUCLEOTIDE SEQUENCE</scope>
</reference>
<gene>
    <name evidence="3" type="primary">20196464</name>
    <name evidence="2" type="ORF">HELRODRAFT_138083</name>
</gene>
<dbReference type="STRING" id="6412.T1EIR4"/>
<name>T1EIR4_HELRO</name>
<reference evidence="4" key="1">
    <citation type="submission" date="2012-12" db="EMBL/GenBank/DDBJ databases">
        <authorList>
            <person name="Hellsten U."/>
            <person name="Grimwood J."/>
            <person name="Chapman J.A."/>
            <person name="Shapiro H."/>
            <person name="Aerts A."/>
            <person name="Otillar R.P."/>
            <person name="Terry A.Y."/>
            <person name="Boore J.L."/>
            <person name="Simakov O."/>
            <person name="Marletaz F."/>
            <person name="Cho S.-J."/>
            <person name="Edsinger-Gonzales E."/>
            <person name="Havlak P."/>
            <person name="Kuo D.-H."/>
            <person name="Larsson T."/>
            <person name="Lv J."/>
            <person name="Arendt D."/>
            <person name="Savage R."/>
            <person name="Osoegawa K."/>
            <person name="de Jong P."/>
            <person name="Lindberg D.R."/>
            <person name="Seaver E.C."/>
            <person name="Weisblat D.A."/>
            <person name="Putnam N.H."/>
            <person name="Grigoriev I.V."/>
            <person name="Rokhsar D.S."/>
        </authorList>
    </citation>
    <scope>NUCLEOTIDE SEQUENCE</scope>
</reference>
<dbReference type="InParanoid" id="T1EIR4"/>
<sequence length="69" mass="7593">LKIGSRVIVGTKHPHTGTLRFIGTVHFKRGFWCGVELDDETGLHDGLVSGVRYFTCPPKKGLFAPLSKI</sequence>
<protein>
    <recommendedName>
        <fullName evidence="1">CAP-Gly domain-containing protein</fullName>
    </recommendedName>
</protein>
<dbReference type="SUPFAM" id="SSF74924">
    <property type="entry name" value="Cap-Gly domain"/>
    <property type="match status" value="1"/>
</dbReference>
<evidence type="ECO:0000313" key="4">
    <source>
        <dbReference type="Proteomes" id="UP000015101"/>
    </source>
</evidence>
<dbReference type="eggNOG" id="KOG4568">
    <property type="taxonomic scope" value="Eukaryota"/>
</dbReference>
<dbReference type="KEGG" id="hro:HELRODRAFT_138083"/>
<dbReference type="EMBL" id="AMQM01005730">
    <property type="status" value="NOT_ANNOTATED_CDS"/>
    <property type="molecule type" value="Genomic_DNA"/>
</dbReference>
<dbReference type="HOGENOM" id="CLU_178982_2_0_1"/>
<dbReference type="EMBL" id="KB097070">
    <property type="protein sequence ID" value="ESN99789.1"/>
    <property type="molecule type" value="Genomic_DNA"/>
</dbReference>
<dbReference type="GeneID" id="20196464"/>
<dbReference type="PROSITE" id="PS50245">
    <property type="entry name" value="CAP_GLY_2"/>
    <property type="match status" value="1"/>
</dbReference>
<dbReference type="SMART" id="SM01052">
    <property type="entry name" value="CAP_GLY"/>
    <property type="match status" value="1"/>
</dbReference>
<dbReference type="PANTHER" id="PTHR18916">
    <property type="entry name" value="DYNACTIN 1-RELATED MICROTUBULE-BINDING"/>
    <property type="match status" value="1"/>
</dbReference>
<dbReference type="InterPro" id="IPR036859">
    <property type="entry name" value="CAP-Gly_dom_sf"/>
</dbReference>
<evidence type="ECO:0000313" key="2">
    <source>
        <dbReference type="EMBL" id="ESN99789.1"/>
    </source>
</evidence>
<feature type="domain" description="CAP-Gly" evidence="1">
    <location>
        <begin position="23"/>
        <end position="65"/>
    </location>
</feature>
<dbReference type="RefSeq" id="XP_009022145.1">
    <property type="nucleotide sequence ID" value="XM_009023897.1"/>
</dbReference>
<dbReference type="InterPro" id="IPR000938">
    <property type="entry name" value="CAP-Gly_domain"/>
</dbReference>
<evidence type="ECO:0000259" key="1">
    <source>
        <dbReference type="PROSITE" id="PS50245"/>
    </source>
</evidence>
<proteinExistence type="predicted"/>
<evidence type="ECO:0000313" key="3">
    <source>
        <dbReference type="EnsemblMetazoa" id="HelroP138083"/>
    </source>
</evidence>